<dbReference type="AlphaFoldDB" id="A0A0A9HRC1"/>
<sequence length="38" mass="4488">MSYRTTVLRSRHQIFLFSRIITSILIMLLLCTVCCKIL</sequence>
<reference evidence="2" key="2">
    <citation type="journal article" date="2015" name="Data Brief">
        <title>Shoot transcriptome of the giant reed, Arundo donax.</title>
        <authorList>
            <person name="Barrero R.A."/>
            <person name="Guerrero F.D."/>
            <person name="Moolhuijzen P."/>
            <person name="Goolsby J.A."/>
            <person name="Tidwell J."/>
            <person name="Bellgard S.E."/>
            <person name="Bellgard M.I."/>
        </authorList>
    </citation>
    <scope>NUCLEOTIDE SEQUENCE</scope>
    <source>
        <tissue evidence="2">Shoot tissue taken approximately 20 cm above the soil surface</tissue>
    </source>
</reference>
<name>A0A0A9HRC1_ARUDO</name>
<accession>A0A0A9HRC1</accession>
<protein>
    <submittedName>
        <fullName evidence="2">Uncharacterized protein</fullName>
    </submittedName>
</protein>
<keyword evidence="1" id="KW-1133">Transmembrane helix</keyword>
<feature type="transmembrane region" description="Helical" evidence="1">
    <location>
        <begin position="14"/>
        <end position="35"/>
    </location>
</feature>
<keyword evidence="1" id="KW-0472">Membrane</keyword>
<evidence type="ECO:0000313" key="2">
    <source>
        <dbReference type="EMBL" id="JAE35463.1"/>
    </source>
</evidence>
<reference evidence="2" key="1">
    <citation type="submission" date="2014-09" db="EMBL/GenBank/DDBJ databases">
        <authorList>
            <person name="Magalhaes I.L.F."/>
            <person name="Oliveira U."/>
            <person name="Santos F.R."/>
            <person name="Vidigal T.H.D.A."/>
            <person name="Brescovit A.D."/>
            <person name="Santos A.J."/>
        </authorList>
    </citation>
    <scope>NUCLEOTIDE SEQUENCE</scope>
    <source>
        <tissue evidence="2">Shoot tissue taken approximately 20 cm above the soil surface</tissue>
    </source>
</reference>
<dbReference type="EMBL" id="GBRH01162433">
    <property type="protein sequence ID" value="JAE35463.1"/>
    <property type="molecule type" value="Transcribed_RNA"/>
</dbReference>
<organism evidence="2">
    <name type="scientific">Arundo donax</name>
    <name type="common">Giant reed</name>
    <name type="synonym">Donax arundinaceus</name>
    <dbReference type="NCBI Taxonomy" id="35708"/>
    <lineage>
        <taxon>Eukaryota</taxon>
        <taxon>Viridiplantae</taxon>
        <taxon>Streptophyta</taxon>
        <taxon>Embryophyta</taxon>
        <taxon>Tracheophyta</taxon>
        <taxon>Spermatophyta</taxon>
        <taxon>Magnoliopsida</taxon>
        <taxon>Liliopsida</taxon>
        <taxon>Poales</taxon>
        <taxon>Poaceae</taxon>
        <taxon>PACMAD clade</taxon>
        <taxon>Arundinoideae</taxon>
        <taxon>Arundineae</taxon>
        <taxon>Arundo</taxon>
    </lineage>
</organism>
<keyword evidence="1" id="KW-0812">Transmembrane</keyword>
<evidence type="ECO:0000256" key="1">
    <source>
        <dbReference type="SAM" id="Phobius"/>
    </source>
</evidence>
<proteinExistence type="predicted"/>